<evidence type="ECO:0000256" key="2">
    <source>
        <dbReference type="ARBA" id="ARBA00023043"/>
    </source>
</evidence>
<sequence>MSDPKARDLFQAIWKREASSVRSILKARPDLVDAWLTSDSWPNEFSGEAWEARGFEALRGLDPLACASVLGAADCVDALIAAGAAVESVSYGADMGWCTPLVQAAFQNKEEVLFSLLRHGANPNVMGSAGSTALMTAAGHGRIAMVDALLAAGAEMTIHVAAALGDLQEIDRFLAESTAWLEAKDSYRKATPLYHAAGANQVEVVKALAARGADIEAPDQFLQKPGWTPLFRASFGAYIDVVFALVDLGADVNYVSPNARWKRPAGTTVLHAACYESGTTPEVIGALLRNGADTRLTDSEGRRPVDVARDHSRDDLVEVLDA</sequence>
<evidence type="ECO:0000256" key="1">
    <source>
        <dbReference type="ARBA" id="ARBA00022737"/>
    </source>
</evidence>
<dbReference type="PROSITE" id="PS50297">
    <property type="entry name" value="ANK_REP_REGION"/>
    <property type="match status" value="3"/>
</dbReference>
<dbReference type="AlphaFoldDB" id="A0A6B0XZB1"/>
<feature type="repeat" description="ANK" evidence="3">
    <location>
        <begin position="188"/>
        <end position="220"/>
    </location>
</feature>
<accession>A0A6B0XZB1</accession>
<comment type="caution">
    <text evidence="4">The sequence shown here is derived from an EMBL/GenBank/DDBJ whole genome shotgun (WGS) entry which is preliminary data.</text>
</comment>
<gene>
    <name evidence="4" type="ORF">F4Y60_02545</name>
</gene>
<dbReference type="PANTHER" id="PTHR24171">
    <property type="entry name" value="ANKYRIN REPEAT DOMAIN-CONTAINING PROTEIN 39-RELATED"/>
    <property type="match status" value="1"/>
</dbReference>
<feature type="repeat" description="ANK" evidence="3">
    <location>
        <begin position="225"/>
        <end position="257"/>
    </location>
</feature>
<dbReference type="PROSITE" id="PS50088">
    <property type="entry name" value="ANK_REPEAT"/>
    <property type="match status" value="4"/>
</dbReference>
<organism evidence="4">
    <name type="scientific">Boseongicola sp. SB0664_bin_43</name>
    <dbReference type="NCBI Taxonomy" id="2604844"/>
    <lineage>
        <taxon>Bacteria</taxon>
        <taxon>Pseudomonadati</taxon>
        <taxon>Pseudomonadota</taxon>
        <taxon>Alphaproteobacteria</taxon>
        <taxon>Rhodobacterales</taxon>
        <taxon>Paracoccaceae</taxon>
        <taxon>Boseongicola</taxon>
    </lineage>
</organism>
<name>A0A6B0XZB1_9RHOB</name>
<feature type="repeat" description="ANK" evidence="3">
    <location>
        <begin position="129"/>
        <end position="161"/>
    </location>
</feature>
<dbReference type="InterPro" id="IPR036770">
    <property type="entry name" value="Ankyrin_rpt-contain_sf"/>
</dbReference>
<evidence type="ECO:0000313" key="4">
    <source>
        <dbReference type="EMBL" id="MXY32972.1"/>
    </source>
</evidence>
<dbReference type="Pfam" id="PF12796">
    <property type="entry name" value="Ank_2"/>
    <property type="match status" value="2"/>
</dbReference>
<protein>
    <submittedName>
        <fullName evidence="4">Uncharacterized protein</fullName>
    </submittedName>
</protein>
<keyword evidence="2 3" id="KW-0040">ANK repeat</keyword>
<feature type="repeat" description="ANK" evidence="3">
    <location>
        <begin position="265"/>
        <end position="299"/>
    </location>
</feature>
<reference evidence="4" key="1">
    <citation type="submission" date="2019-09" db="EMBL/GenBank/DDBJ databases">
        <title>Characterisation of the sponge microbiome using genome-centric metagenomics.</title>
        <authorList>
            <person name="Engelberts J.P."/>
            <person name="Robbins S.J."/>
            <person name="De Goeij J.M."/>
            <person name="Aranda M."/>
            <person name="Bell S.C."/>
            <person name="Webster N.S."/>
        </authorList>
    </citation>
    <scope>NUCLEOTIDE SEQUENCE</scope>
    <source>
        <strain evidence="4">SB0664_bin_43</strain>
    </source>
</reference>
<dbReference type="SUPFAM" id="SSF48403">
    <property type="entry name" value="Ankyrin repeat"/>
    <property type="match status" value="1"/>
</dbReference>
<dbReference type="EMBL" id="VXRY01000098">
    <property type="protein sequence ID" value="MXY32972.1"/>
    <property type="molecule type" value="Genomic_DNA"/>
</dbReference>
<dbReference type="InterPro" id="IPR002110">
    <property type="entry name" value="Ankyrin_rpt"/>
</dbReference>
<keyword evidence="1" id="KW-0677">Repeat</keyword>
<proteinExistence type="predicted"/>
<evidence type="ECO:0000256" key="3">
    <source>
        <dbReference type="PROSITE-ProRule" id="PRU00023"/>
    </source>
</evidence>
<dbReference type="SMART" id="SM00248">
    <property type="entry name" value="ANK"/>
    <property type="match status" value="6"/>
</dbReference>
<dbReference type="Gene3D" id="1.25.40.20">
    <property type="entry name" value="Ankyrin repeat-containing domain"/>
    <property type="match status" value="2"/>
</dbReference>